<dbReference type="EnsemblPlants" id="PGSC0003DMT400096016">
    <property type="protein sequence ID" value="PGSC0003DMT400096016"/>
    <property type="gene ID" value="PGSC0003DMG400045587"/>
</dbReference>
<reference evidence="2" key="2">
    <citation type="submission" date="2015-06" db="UniProtKB">
        <authorList>
            <consortium name="EnsemblPlants"/>
        </authorList>
    </citation>
    <scope>IDENTIFICATION</scope>
    <source>
        <strain evidence="2">DM1-3 516 R44</strain>
    </source>
</reference>
<dbReference type="InParanoid" id="M1DXI9"/>
<evidence type="ECO:0000313" key="2">
    <source>
        <dbReference type="EnsemblPlants" id="PGSC0003DMT400096016"/>
    </source>
</evidence>
<feature type="transmembrane region" description="Helical" evidence="1">
    <location>
        <begin position="73"/>
        <end position="91"/>
    </location>
</feature>
<accession>M1DXI9</accession>
<protein>
    <submittedName>
        <fullName evidence="2">Uncharacterized protein</fullName>
    </submittedName>
</protein>
<dbReference type="Proteomes" id="UP000011115">
    <property type="component" value="Unassembled WGS sequence"/>
</dbReference>
<dbReference type="HOGENOM" id="CLU_150328_0_0_1"/>
<name>M1DXI9_SOLTU</name>
<evidence type="ECO:0000256" key="1">
    <source>
        <dbReference type="SAM" id="Phobius"/>
    </source>
</evidence>
<dbReference type="Gramene" id="PGSC0003DMT400096016">
    <property type="protein sequence ID" value="PGSC0003DMT400096016"/>
    <property type="gene ID" value="PGSC0003DMG400045587"/>
</dbReference>
<keyword evidence="1" id="KW-0472">Membrane</keyword>
<keyword evidence="1" id="KW-1133">Transmembrane helix</keyword>
<sequence>MLCRVDPALKTSLSVEAKDFLYVDRLNWARTLSIISPMSYFVAFTRNFPHFGDKPKTMADSDDTREACCPSNLAWFLVIGLMFPVVTSRIFSIAIHNLDPSVFVDANANADENADANVNADADTDADLDLDADSDANADFEFIFLKVISVFLNFDFLEEKR</sequence>
<dbReference type="AlphaFoldDB" id="M1DXI9"/>
<keyword evidence="1" id="KW-0812">Transmembrane</keyword>
<proteinExistence type="predicted"/>
<reference evidence="3" key="1">
    <citation type="journal article" date="2011" name="Nature">
        <title>Genome sequence and analysis of the tuber crop potato.</title>
        <authorList>
            <consortium name="The Potato Genome Sequencing Consortium"/>
        </authorList>
    </citation>
    <scope>NUCLEOTIDE SEQUENCE [LARGE SCALE GENOMIC DNA]</scope>
    <source>
        <strain evidence="3">cv. DM1-3 516 R44</strain>
    </source>
</reference>
<dbReference type="PaxDb" id="4113-PGSC0003DMT400096016"/>
<evidence type="ECO:0000313" key="3">
    <source>
        <dbReference type="Proteomes" id="UP000011115"/>
    </source>
</evidence>
<organism evidence="2 3">
    <name type="scientific">Solanum tuberosum</name>
    <name type="common">Potato</name>
    <dbReference type="NCBI Taxonomy" id="4113"/>
    <lineage>
        <taxon>Eukaryota</taxon>
        <taxon>Viridiplantae</taxon>
        <taxon>Streptophyta</taxon>
        <taxon>Embryophyta</taxon>
        <taxon>Tracheophyta</taxon>
        <taxon>Spermatophyta</taxon>
        <taxon>Magnoliopsida</taxon>
        <taxon>eudicotyledons</taxon>
        <taxon>Gunneridae</taxon>
        <taxon>Pentapetalae</taxon>
        <taxon>asterids</taxon>
        <taxon>lamiids</taxon>
        <taxon>Solanales</taxon>
        <taxon>Solanaceae</taxon>
        <taxon>Solanoideae</taxon>
        <taxon>Solaneae</taxon>
        <taxon>Solanum</taxon>
    </lineage>
</organism>
<keyword evidence="3" id="KW-1185">Reference proteome</keyword>